<dbReference type="CDD" id="cd13578">
    <property type="entry name" value="PBP2_Bug27"/>
    <property type="match status" value="1"/>
</dbReference>
<dbReference type="InterPro" id="IPR005064">
    <property type="entry name" value="BUG"/>
</dbReference>
<dbReference type="RefSeq" id="WP_245965632.1">
    <property type="nucleotide sequence ID" value="NZ_QPJK01000002.1"/>
</dbReference>
<accession>A0A368Y1H8</accession>
<comment type="caution">
    <text evidence="2">The sequence shown here is derived from an EMBL/GenBank/DDBJ whole genome shotgun (WGS) entry which is preliminary data.</text>
</comment>
<dbReference type="Pfam" id="PF03401">
    <property type="entry name" value="TctC"/>
    <property type="match status" value="1"/>
</dbReference>
<keyword evidence="2" id="KW-0675">Receptor</keyword>
<gene>
    <name evidence="2" type="ORF">DES41_102501</name>
</gene>
<reference evidence="2 3" key="1">
    <citation type="submission" date="2018-07" db="EMBL/GenBank/DDBJ databases">
        <title>Genomic Encyclopedia of Type Strains, Phase IV (KMG-IV): sequencing the most valuable type-strain genomes for metagenomic binning, comparative biology and taxonomic classification.</title>
        <authorList>
            <person name="Goeker M."/>
        </authorList>
    </citation>
    <scope>NUCLEOTIDE SEQUENCE [LARGE SCALE GENOMIC DNA]</scope>
    <source>
        <strain evidence="2 3">DSM 21634</strain>
    </source>
</reference>
<comment type="similarity">
    <text evidence="1">Belongs to the UPF0065 (bug) family.</text>
</comment>
<dbReference type="SUPFAM" id="SSF53850">
    <property type="entry name" value="Periplasmic binding protein-like II"/>
    <property type="match status" value="1"/>
</dbReference>
<dbReference type="Gene3D" id="3.40.190.150">
    <property type="entry name" value="Bordetella uptake gene, domain 1"/>
    <property type="match status" value="1"/>
</dbReference>
<dbReference type="Gene3D" id="3.40.190.10">
    <property type="entry name" value="Periplasmic binding protein-like II"/>
    <property type="match status" value="1"/>
</dbReference>
<evidence type="ECO:0000256" key="1">
    <source>
        <dbReference type="ARBA" id="ARBA00006987"/>
    </source>
</evidence>
<dbReference type="PANTHER" id="PTHR42928">
    <property type="entry name" value="TRICARBOXYLATE-BINDING PROTEIN"/>
    <property type="match status" value="1"/>
</dbReference>
<protein>
    <submittedName>
        <fullName evidence="2">Tripartite-type tricarboxylate transporter receptor subunit TctC</fullName>
    </submittedName>
</protein>
<dbReference type="Proteomes" id="UP000252884">
    <property type="component" value="Unassembled WGS sequence"/>
</dbReference>
<sequence length="360" mass="38187">MNGALALHPVRHGLRRRFRDGLQRGLPVPSPLGPTSTKTSFKQLLCVLSLALSGLAGATDYPDKPVRIVVPYPPGGASDTVARLVGQQLAQRLGQPVLVENKPGATEQIGAGFVAKSKADGYTLLLASTAGLSVNPTLYKGRLAYDAQKDFAPLAMLVTLPSIVMVHPALPVRTFAELTAHLRAAPSAVSYASSGAGNPSHLGMELYKRLATLDLTHVPYKGGAPALQDLMSGQVQVMMAIGPESMPMATVGKLRALAVTTAKRSPAYPGLPTVAETPGFANFELLHWFGLLAPAGTPTAVVAQLNQRVNEILHDPAVKARLTELGMDIEGGPPQKLADTMQRDRLKWEKVITDANIRID</sequence>
<keyword evidence="3" id="KW-1185">Reference proteome</keyword>
<evidence type="ECO:0000313" key="2">
    <source>
        <dbReference type="EMBL" id="RCW74180.1"/>
    </source>
</evidence>
<dbReference type="InterPro" id="IPR042100">
    <property type="entry name" value="Bug_dom1"/>
</dbReference>
<dbReference type="AlphaFoldDB" id="A0A368Y1H8"/>
<proteinExistence type="inferred from homology"/>
<name>A0A368Y1H8_9BURK</name>
<dbReference type="PANTHER" id="PTHR42928:SF5">
    <property type="entry name" value="BLR1237 PROTEIN"/>
    <property type="match status" value="1"/>
</dbReference>
<organism evidence="2 3">
    <name type="scientific">Pseudorhodoferax soli</name>
    <dbReference type="NCBI Taxonomy" id="545864"/>
    <lineage>
        <taxon>Bacteria</taxon>
        <taxon>Pseudomonadati</taxon>
        <taxon>Pseudomonadota</taxon>
        <taxon>Betaproteobacteria</taxon>
        <taxon>Burkholderiales</taxon>
        <taxon>Comamonadaceae</taxon>
    </lineage>
</organism>
<evidence type="ECO:0000313" key="3">
    <source>
        <dbReference type="Proteomes" id="UP000252884"/>
    </source>
</evidence>
<dbReference type="EMBL" id="QPJK01000002">
    <property type="protein sequence ID" value="RCW74180.1"/>
    <property type="molecule type" value="Genomic_DNA"/>
</dbReference>
<dbReference type="PIRSF" id="PIRSF017082">
    <property type="entry name" value="YflP"/>
    <property type="match status" value="1"/>
</dbReference>